<proteinExistence type="predicted"/>
<keyword evidence="2" id="KW-1185">Reference proteome</keyword>
<feature type="region of interest" description="Disordered" evidence="1">
    <location>
        <begin position="1"/>
        <end position="26"/>
    </location>
</feature>
<evidence type="ECO:0000256" key="1">
    <source>
        <dbReference type="SAM" id="MobiDB-lite"/>
    </source>
</evidence>
<evidence type="ECO:0000313" key="2">
    <source>
        <dbReference type="Proteomes" id="UP000248480"/>
    </source>
</evidence>
<dbReference type="GeneID" id="111821016"/>
<dbReference type="InterPro" id="IPR038792">
    <property type="entry name" value="CFAP97D1/2"/>
</dbReference>
<sequence length="137" mass="16602">MSYIMRTKGQTDNRNDDQRRSLNRRKREQELCRVRKENKTILERITKSEPWYQAQRWHEDWERIEKYRDAIRKYPRRWYNTPSGKELIQKFSKGKSKTGPKKVTWKKDEDSEHKLAKEDNKAEERGDGGTDRAIVAC</sequence>
<feature type="region of interest" description="Disordered" evidence="1">
    <location>
        <begin position="89"/>
        <end position="137"/>
    </location>
</feature>
<feature type="compositionally biased region" description="Basic and acidic residues" evidence="1">
    <location>
        <begin position="9"/>
        <end position="20"/>
    </location>
</feature>
<dbReference type="CTD" id="101929355"/>
<dbReference type="PANTHER" id="PTHR33768:SF7">
    <property type="entry name" value="CFAP97 DOMAIN CONTAINING 2"/>
    <property type="match status" value="1"/>
</dbReference>
<feature type="compositionally biased region" description="Basic residues" evidence="1">
    <location>
        <begin position="92"/>
        <end position="104"/>
    </location>
</feature>
<name>A0A2Y9R7G7_TRIMA</name>
<dbReference type="PANTHER" id="PTHR33768">
    <property type="entry name" value="MIP11318P"/>
    <property type="match status" value="1"/>
</dbReference>
<organism evidence="2 3">
    <name type="scientific">Trichechus manatus latirostris</name>
    <name type="common">Florida manatee</name>
    <dbReference type="NCBI Taxonomy" id="127582"/>
    <lineage>
        <taxon>Eukaryota</taxon>
        <taxon>Metazoa</taxon>
        <taxon>Chordata</taxon>
        <taxon>Craniata</taxon>
        <taxon>Vertebrata</taxon>
        <taxon>Euteleostomi</taxon>
        <taxon>Mammalia</taxon>
        <taxon>Eutheria</taxon>
        <taxon>Afrotheria</taxon>
        <taxon>Sirenia</taxon>
        <taxon>Trichechidae</taxon>
        <taxon>Trichechus</taxon>
    </lineage>
</organism>
<evidence type="ECO:0000313" key="3">
    <source>
        <dbReference type="RefSeq" id="XP_023589356.1"/>
    </source>
</evidence>
<dbReference type="Proteomes" id="UP000248480">
    <property type="component" value="Unplaced"/>
</dbReference>
<reference evidence="3" key="1">
    <citation type="submission" date="2025-08" db="UniProtKB">
        <authorList>
            <consortium name="RefSeq"/>
        </authorList>
    </citation>
    <scope>IDENTIFICATION</scope>
</reference>
<accession>A0A2Y9R7G7</accession>
<gene>
    <name evidence="3" type="primary">CFAP97D2</name>
</gene>
<protein>
    <submittedName>
        <fullName evidence="3">Uncharacterized protein CFAP97D2 isoform X2</fullName>
    </submittedName>
</protein>
<dbReference type="RefSeq" id="XP_023589356.1">
    <property type="nucleotide sequence ID" value="XM_023733588.1"/>
</dbReference>
<dbReference type="AlphaFoldDB" id="A0A2Y9R7G7"/>
<feature type="compositionally biased region" description="Basic and acidic residues" evidence="1">
    <location>
        <begin position="105"/>
        <end position="130"/>
    </location>
</feature>